<dbReference type="Gene3D" id="3.40.47.10">
    <property type="match status" value="1"/>
</dbReference>
<keyword evidence="4" id="KW-0012">Acyltransferase</keyword>
<evidence type="ECO:0000256" key="5">
    <source>
        <dbReference type="ARBA" id="ARBA00030755"/>
    </source>
</evidence>
<evidence type="ECO:0000313" key="11">
    <source>
        <dbReference type="Proteomes" id="UP001501102"/>
    </source>
</evidence>
<feature type="region of interest" description="Disordered" evidence="7">
    <location>
        <begin position="148"/>
        <end position="185"/>
    </location>
</feature>
<proteinExistence type="inferred from homology"/>
<keyword evidence="11" id="KW-1185">Reference proteome</keyword>
<dbReference type="InterPro" id="IPR020615">
    <property type="entry name" value="Thiolase_acyl_enz_int_AS"/>
</dbReference>
<dbReference type="InterPro" id="IPR020610">
    <property type="entry name" value="Thiolase_AS"/>
</dbReference>
<evidence type="ECO:0000256" key="4">
    <source>
        <dbReference type="ARBA" id="ARBA00023315"/>
    </source>
</evidence>
<evidence type="ECO:0000313" key="10">
    <source>
        <dbReference type="EMBL" id="GAA2912885.1"/>
    </source>
</evidence>
<dbReference type="Proteomes" id="UP001501102">
    <property type="component" value="Unassembled WGS sequence"/>
</dbReference>
<evidence type="ECO:0000259" key="8">
    <source>
        <dbReference type="Pfam" id="PF00108"/>
    </source>
</evidence>
<dbReference type="CDD" id="cd00751">
    <property type="entry name" value="thiolase"/>
    <property type="match status" value="1"/>
</dbReference>
<feature type="region of interest" description="Disordered" evidence="7">
    <location>
        <begin position="1"/>
        <end position="60"/>
    </location>
</feature>
<name>A0ABN3WFR1_STRTU</name>
<dbReference type="PANTHER" id="PTHR18919:SF107">
    <property type="entry name" value="ACETYL-COA ACETYLTRANSFERASE, CYTOSOLIC"/>
    <property type="match status" value="1"/>
</dbReference>
<feature type="domain" description="Thiolase N-terminal" evidence="8">
    <location>
        <begin position="301"/>
        <end position="560"/>
    </location>
</feature>
<dbReference type="InterPro" id="IPR016039">
    <property type="entry name" value="Thiolase-like"/>
</dbReference>
<dbReference type="SUPFAM" id="SSF53901">
    <property type="entry name" value="Thiolase-like"/>
    <property type="match status" value="2"/>
</dbReference>
<dbReference type="PROSITE" id="PS00099">
    <property type="entry name" value="THIOLASE_3"/>
    <property type="match status" value="1"/>
</dbReference>
<dbReference type="InterPro" id="IPR020616">
    <property type="entry name" value="Thiolase_N"/>
</dbReference>
<evidence type="ECO:0000256" key="2">
    <source>
        <dbReference type="ARBA" id="ARBA00012705"/>
    </source>
</evidence>
<dbReference type="EC" id="2.3.1.9" evidence="2"/>
<dbReference type="PANTHER" id="PTHR18919">
    <property type="entry name" value="ACETYL-COA C-ACYLTRANSFERASE"/>
    <property type="match status" value="1"/>
</dbReference>
<dbReference type="Pfam" id="PF00108">
    <property type="entry name" value="Thiolase_N"/>
    <property type="match status" value="1"/>
</dbReference>
<evidence type="ECO:0000256" key="1">
    <source>
        <dbReference type="ARBA" id="ARBA00010982"/>
    </source>
</evidence>
<feature type="compositionally biased region" description="Low complexity" evidence="7">
    <location>
        <begin position="7"/>
        <end position="36"/>
    </location>
</feature>
<sequence>MPVRISPPAARDGAGDGARQGPDAAGEAGEDGPALRGRGGGQGADGLGQRAVGAGGLEELGDGGAHRGAVRVAGVDPAEQRLHQPVHDLVAQPFGHVRADGHVVAELGRRQVRVAGDGRQALGREHPGGGERVEVAGDAHHLALGQRAQTAAGPHPGGGGGGRLEAVAQSDGAGEVHRLRPPGQHRLGAEVHGHVRDPAREELAAQAVGALEDRDARTPFQQTQGGGQSRDAAADHGHVVCAVPVFAHGLAHDLTVSDGPGTPARAPLTALGEPAETLDRTVSRHQPTLRRAHMHDRIRDVYVADAVRTPIGRYGGALAAVRPDDLAAHVLRALADRSPALDPAGIDEVVLGNANGAGEENRNVGRMAVLLAGLPVTVPGATVNRLCASGLEAVVQAYRAVAVGDASVVMAGGVESMSRAPWVMPKAERAFPAGHQQLYSTTLGWRMTNPAMPEEWTVSLGEGAERIADKHGIGRAEQDAFALASHRKAARAWRDGAFADEVVPLPDVDLARDESIRDSTSAEALAALKPAFRPEEGTVTAGNSCPLNDGAAALLICDEEGLRATGREPLARIRASAVTGIEPDLYGLGPVAAVRRALGRAGRTFADLTHFELNEAYAAQALGCFAEWPELDPALVNQRGGALAIGHPLGASGARLAGSLAHQLAAAGSGTGVAALCIGVGQGQALVLER</sequence>
<feature type="domain" description="Thiolase C-terminal" evidence="9">
    <location>
        <begin position="568"/>
        <end position="690"/>
    </location>
</feature>
<reference evidence="10 11" key="1">
    <citation type="journal article" date="2019" name="Int. J. Syst. Evol. Microbiol.">
        <title>The Global Catalogue of Microorganisms (GCM) 10K type strain sequencing project: providing services to taxonomists for standard genome sequencing and annotation.</title>
        <authorList>
            <consortium name="The Broad Institute Genomics Platform"/>
            <consortium name="The Broad Institute Genome Sequencing Center for Infectious Disease"/>
            <person name="Wu L."/>
            <person name="Ma J."/>
        </authorList>
    </citation>
    <scope>NUCLEOTIDE SEQUENCE [LARGE SCALE GENOMIC DNA]</scope>
    <source>
        <strain evidence="10 11">JCM 4087</strain>
    </source>
</reference>
<accession>A0ABN3WFR1</accession>
<gene>
    <name evidence="10" type="ORF">GCM10020221_05790</name>
</gene>
<dbReference type="EMBL" id="BAAAXZ010000023">
    <property type="protein sequence ID" value="GAA2912885.1"/>
    <property type="molecule type" value="Genomic_DNA"/>
</dbReference>
<dbReference type="NCBIfam" id="TIGR01930">
    <property type="entry name" value="AcCoA-C-Actrans"/>
    <property type="match status" value="1"/>
</dbReference>
<evidence type="ECO:0000256" key="6">
    <source>
        <dbReference type="ARBA" id="ARBA00040529"/>
    </source>
</evidence>
<organism evidence="10 11">
    <name type="scientific">Streptomyces thioluteus</name>
    <dbReference type="NCBI Taxonomy" id="66431"/>
    <lineage>
        <taxon>Bacteria</taxon>
        <taxon>Bacillati</taxon>
        <taxon>Actinomycetota</taxon>
        <taxon>Actinomycetes</taxon>
        <taxon>Kitasatosporales</taxon>
        <taxon>Streptomycetaceae</taxon>
        <taxon>Streptomyces</taxon>
    </lineage>
</organism>
<keyword evidence="3" id="KW-0808">Transferase</keyword>
<comment type="caution">
    <text evidence="10">The sequence shown here is derived from an EMBL/GenBank/DDBJ whole genome shotgun (WGS) entry which is preliminary data.</text>
</comment>
<dbReference type="InterPro" id="IPR002155">
    <property type="entry name" value="Thiolase"/>
</dbReference>
<dbReference type="InterPro" id="IPR020617">
    <property type="entry name" value="Thiolase_C"/>
</dbReference>
<evidence type="ECO:0000256" key="7">
    <source>
        <dbReference type="SAM" id="MobiDB-lite"/>
    </source>
</evidence>
<dbReference type="InterPro" id="IPR020613">
    <property type="entry name" value="Thiolase_CS"/>
</dbReference>
<comment type="similarity">
    <text evidence="1">Belongs to the thiolase-like superfamily. Thiolase family.</text>
</comment>
<protein>
    <recommendedName>
        <fullName evidence="6">Probable acetyl-CoA acetyltransferase</fullName>
        <ecNumber evidence="2">2.3.1.9</ecNumber>
    </recommendedName>
    <alternativeName>
        <fullName evidence="5">Acetoacetyl-CoA thiolase</fullName>
    </alternativeName>
</protein>
<evidence type="ECO:0000256" key="3">
    <source>
        <dbReference type="ARBA" id="ARBA00022679"/>
    </source>
</evidence>
<feature type="compositionally biased region" description="Gly residues" evidence="7">
    <location>
        <begin position="37"/>
        <end position="46"/>
    </location>
</feature>
<dbReference type="PROSITE" id="PS00737">
    <property type="entry name" value="THIOLASE_2"/>
    <property type="match status" value="1"/>
</dbReference>
<evidence type="ECO:0000259" key="9">
    <source>
        <dbReference type="Pfam" id="PF02803"/>
    </source>
</evidence>
<dbReference type="Pfam" id="PF02803">
    <property type="entry name" value="Thiolase_C"/>
    <property type="match status" value="1"/>
</dbReference>
<dbReference type="PROSITE" id="PS00098">
    <property type="entry name" value="THIOLASE_1"/>
    <property type="match status" value="1"/>
</dbReference>